<dbReference type="GO" id="GO:0006826">
    <property type="term" value="P:iron ion transport"/>
    <property type="evidence" value="ECO:0007669"/>
    <property type="project" value="UniProtKB-KW"/>
</dbReference>
<keyword evidence="14" id="KW-1185">Reference proteome</keyword>
<dbReference type="Pfam" id="PF00593">
    <property type="entry name" value="TonB_dep_Rec_b-barrel"/>
    <property type="match status" value="1"/>
</dbReference>
<evidence type="ECO:0000256" key="10">
    <source>
        <dbReference type="PROSITE-ProRule" id="PRU01360"/>
    </source>
</evidence>
<sequence length="1109" mass="123050">MEKNRKRFGPGLDYPMVTKLMRCMKLTILVVLLFAGQVAAFDSYSQTARITVDMHNSTVKDVLMHIERSSDYFFLYSNKFIDVERRVNVNLHESNIAEVLGEVFRGTNVEFDIKDRQIILSPKQTEPGTGTYNWQQAVNVKGLVTDPDGNPIPGATVVVKGTSMGTTTDVDGKFTINTEGENPVLVISFVGMKAQEVAYTGQPSLSVMLEPEMIGIDEVVAIGYGKMTRKDVSSSITTVKAEDLNVGVYTDPAQLLQGKVPGLTITQTSDPNGSSSITLRGASTLRTGAAQEPYYVIDGVPGVSLSLVAPEDIESMDVLRDASATAIYGSKAANGVIIVTTKKGTKSGKTNVNYSTYMAVDDVLKNLDMMTAAELRAYALANDVSLPNDEGANTDWQKQMQRTGFSHNHNVSINGGDEKTSYNASVNYLDKQGVIKETDMDRLIARSFLQTKSMNDRLTLSFSLNGSITNNHNVPMWNEGRSVLDAMNYYSPLVPVKNADGSWYQSSGISQNYNPMSMIYEDEYNTESKRMQGITNAAFTIVDGLVYNLGLSYQNEQYIYSNYNTAASQIFASQHGQASRTAVENKKKVLETYLNYDKVFNDIHKLGLMAGYSWEQSDNNDGFGLTVYNFYNDALKYYNMGYANNMDISGINSGYTLSTLRMISFYGRINYSYNSKYIFQATMRRDGSSAFGKNNRWATFPSASASWRMSEENFIKNLNVFDDLKFRIGYGVSGNSLGFDAFTAIQTYGASGWFSYTDPTGNISPYRTLAATSNANPDLKWERTSMLNVGMDFGFLKNRVTGTLEYYNKSTKDLIYSYAVSTNRYPYGSMLANVGEISNKGIELSLNVIPVQTKKVKWETSLNLSHNKNEVVSLSNQTYSVDYINAGNPNIGGYSTANVQRIMEGEAIGTFYMWEWAGYSDNGVSQFYVHDAETGERTGELTTSPQETDRTKVGSAQPKLTYGWNNTLSYKNWSLTAFLQGVTGNKVLNSTRAQYNYIALVSTGKNVLSEVASNQKFSDVNAQAPSDRYLESGSYLRLSTLSLSYDFGRIGDYIHGLRVYATCNNLMTISNYKGLDPEINLSGLTPGIDSRESYYPRTRTFMLGLNINF</sequence>
<dbReference type="InterPro" id="IPR023996">
    <property type="entry name" value="TonB-dep_OMP_SusC/RagA"/>
</dbReference>
<dbReference type="NCBIfam" id="TIGR04056">
    <property type="entry name" value="OMP_RagA_SusC"/>
    <property type="match status" value="1"/>
</dbReference>
<evidence type="ECO:0000256" key="4">
    <source>
        <dbReference type="ARBA" id="ARBA00022496"/>
    </source>
</evidence>
<dbReference type="Pfam" id="PF13715">
    <property type="entry name" value="CarbopepD_reg_2"/>
    <property type="match status" value="1"/>
</dbReference>
<dbReference type="GO" id="GO:0009279">
    <property type="term" value="C:cell outer membrane"/>
    <property type="evidence" value="ECO:0007669"/>
    <property type="project" value="UniProtKB-SubCell"/>
</dbReference>
<evidence type="ECO:0000256" key="5">
    <source>
        <dbReference type="ARBA" id="ARBA00022692"/>
    </source>
</evidence>
<evidence type="ECO:0000256" key="3">
    <source>
        <dbReference type="ARBA" id="ARBA00022452"/>
    </source>
</evidence>
<keyword evidence="6" id="KW-0408">Iron</keyword>
<dbReference type="InterPro" id="IPR000531">
    <property type="entry name" value="Beta-barrel_TonB"/>
</dbReference>
<keyword evidence="7 11" id="KW-0798">TonB box</keyword>
<feature type="domain" description="Secretin/TonB short N-terminal" evidence="12">
    <location>
        <begin position="72"/>
        <end position="123"/>
    </location>
</feature>
<dbReference type="SUPFAM" id="SSF49464">
    <property type="entry name" value="Carboxypeptidase regulatory domain-like"/>
    <property type="match status" value="1"/>
</dbReference>
<dbReference type="Proteomes" id="UP000243525">
    <property type="component" value="Unassembled WGS sequence"/>
</dbReference>
<keyword evidence="2 10" id="KW-0813">Transport</keyword>
<keyword evidence="13" id="KW-0675">Receptor</keyword>
<evidence type="ECO:0000313" key="14">
    <source>
        <dbReference type="Proteomes" id="UP000243525"/>
    </source>
</evidence>
<evidence type="ECO:0000256" key="2">
    <source>
        <dbReference type="ARBA" id="ARBA00022448"/>
    </source>
</evidence>
<comment type="similarity">
    <text evidence="10 11">Belongs to the TonB-dependent receptor family.</text>
</comment>
<accession>A0A2T5BXK9</accession>
<dbReference type="PROSITE" id="PS52016">
    <property type="entry name" value="TONB_DEPENDENT_REC_3"/>
    <property type="match status" value="1"/>
</dbReference>
<evidence type="ECO:0000256" key="11">
    <source>
        <dbReference type="RuleBase" id="RU003357"/>
    </source>
</evidence>
<keyword evidence="9 10" id="KW-0998">Cell outer membrane</keyword>
<dbReference type="InterPro" id="IPR036942">
    <property type="entry name" value="Beta-barrel_TonB_sf"/>
</dbReference>
<keyword evidence="3 10" id="KW-1134">Transmembrane beta strand</keyword>
<evidence type="ECO:0000313" key="13">
    <source>
        <dbReference type="EMBL" id="PTN05301.1"/>
    </source>
</evidence>
<dbReference type="SMART" id="SM00965">
    <property type="entry name" value="STN"/>
    <property type="match status" value="1"/>
</dbReference>
<dbReference type="NCBIfam" id="TIGR04057">
    <property type="entry name" value="SusC_RagA_signa"/>
    <property type="match status" value="1"/>
</dbReference>
<comment type="subcellular location">
    <subcellularLocation>
        <location evidence="1 10">Cell outer membrane</location>
        <topology evidence="1 10">Multi-pass membrane protein</topology>
    </subcellularLocation>
</comment>
<dbReference type="InterPro" id="IPR011662">
    <property type="entry name" value="Secretin/TonB_short_N"/>
</dbReference>
<evidence type="ECO:0000256" key="1">
    <source>
        <dbReference type="ARBA" id="ARBA00004571"/>
    </source>
</evidence>
<dbReference type="EMBL" id="QAAD01000027">
    <property type="protein sequence ID" value="PTN05301.1"/>
    <property type="molecule type" value="Genomic_DNA"/>
</dbReference>
<evidence type="ECO:0000256" key="6">
    <source>
        <dbReference type="ARBA" id="ARBA00023004"/>
    </source>
</evidence>
<dbReference type="Pfam" id="PF07660">
    <property type="entry name" value="STN"/>
    <property type="match status" value="1"/>
</dbReference>
<dbReference type="InterPro" id="IPR037066">
    <property type="entry name" value="Plug_dom_sf"/>
</dbReference>
<evidence type="ECO:0000256" key="9">
    <source>
        <dbReference type="ARBA" id="ARBA00023237"/>
    </source>
</evidence>
<gene>
    <name evidence="13" type="ORF">C8N47_12723</name>
</gene>
<comment type="caution">
    <text evidence="13">The sequence shown here is derived from an EMBL/GenBank/DDBJ whole genome shotgun (WGS) entry which is preliminary data.</text>
</comment>
<keyword evidence="5 10" id="KW-0812">Transmembrane</keyword>
<dbReference type="Pfam" id="PF07715">
    <property type="entry name" value="Plug"/>
    <property type="match status" value="1"/>
</dbReference>
<dbReference type="Gene3D" id="2.60.40.1120">
    <property type="entry name" value="Carboxypeptidase-like, regulatory domain"/>
    <property type="match status" value="1"/>
</dbReference>
<reference evidence="13 14" key="1">
    <citation type="submission" date="2018-04" db="EMBL/GenBank/DDBJ databases">
        <title>Genomic Encyclopedia of Archaeal and Bacterial Type Strains, Phase II (KMG-II): from individual species to whole genera.</title>
        <authorList>
            <person name="Goeker M."/>
        </authorList>
    </citation>
    <scope>NUCLEOTIDE SEQUENCE [LARGE SCALE GENOMIC DNA]</scope>
    <source>
        <strain evidence="13 14">DSM 28823</strain>
    </source>
</reference>
<dbReference type="InterPro" id="IPR008969">
    <property type="entry name" value="CarboxyPept-like_regulatory"/>
</dbReference>
<proteinExistence type="inferred from homology"/>
<keyword evidence="4" id="KW-0410">Iron transport</keyword>
<dbReference type="Gene3D" id="2.40.170.20">
    <property type="entry name" value="TonB-dependent receptor, beta-barrel domain"/>
    <property type="match status" value="1"/>
</dbReference>
<dbReference type="AlphaFoldDB" id="A0A2T5BXK9"/>
<evidence type="ECO:0000256" key="8">
    <source>
        <dbReference type="ARBA" id="ARBA00023136"/>
    </source>
</evidence>
<dbReference type="SUPFAM" id="SSF56935">
    <property type="entry name" value="Porins"/>
    <property type="match status" value="1"/>
</dbReference>
<name>A0A2T5BXK9_9BACT</name>
<keyword evidence="4" id="KW-0406">Ion transport</keyword>
<organism evidence="13 14">
    <name type="scientific">Mangrovibacterium marinum</name>
    <dbReference type="NCBI Taxonomy" id="1639118"/>
    <lineage>
        <taxon>Bacteria</taxon>
        <taxon>Pseudomonadati</taxon>
        <taxon>Bacteroidota</taxon>
        <taxon>Bacteroidia</taxon>
        <taxon>Marinilabiliales</taxon>
        <taxon>Prolixibacteraceae</taxon>
        <taxon>Mangrovibacterium</taxon>
    </lineage>
</organism>
<keyword evidence="8 10" id="KW-0472">Membrane</keyword>
<dbReference type="Gene3D" id="2.170.130.10">
    <property type="entry name" value="TonB-dependent receptor, plug domain"/>
    <property type="match status" value="1"/>
</dbReference>
<dbReference type="InterPro" id="IPR012910">
    <property type="entry name" value="Plug_dom"/>
</dbReference>
<dbReference type="InterPro" id="IPR039426">
    <property type="entry name" value="TonB-dep_rcpt-like"/>
</dbReference>
<protein>
    <submittedName>
        <fullName evidence="13">Iron complex outermembrane receptor protein</fullName>
    </submittedName>
</protein>
<evidence type="ECO:0000256" key="7">
    <source>
        <dbReference type="ARBA" id="ARBA00023077"/>
    </source>
</evidence>
<evidence type="ECO:0000259" key="12">
    <source>
        <dbReference type="SMART" id="SM00965"/>
    </source>
</evidence>
<dbReference type="InterPro" id="IPR023997">
    <property type="entry name" value="TonB-dep_OMP_SusC/RagA_CS"/>
</dbReference>